<accession>A0ABP7M5C2</accession>
<dbReference type="Proteomes" id="UP001501565">
    <property type="component" value="Unassembled WGS sequence"/>
</dbReference>
<organism evidence="1 2">
    <name type="scientific">Litoribacillus peritrichatus</name>
    <dbReference type="NCBI Taxonomy" id="718191"/>
    <lineage>
        <taxon>Bacteria</taxon>
        <taxon>Pseudomonadati</taxon>
        <taxon>Pseudomonadota</taxon>
        <taxon>Gammaproteobacteria</taxon>
        <taxon>Oceanospirillales</taxon>
        <taxon>Oceanospirillaceae</taxon>
        <taxon>Litoribacillus</taxon>
    </lineage>
</organism>
<sequence>MKCVFCERSVIGSSDAVSIDGGAPAHQNCYQFQLLSQRVFKNIQLKSLSDHELEELEDLVKQEKNSREESFEMVELF</sequence>
<dbReference type="EMBL" id="BAABBN010000004">
    <property type="protein sequence ID" value="GAA3912353.1"/>
    <property type="molecule type" value="Genomic_DNA"/>
</dbReference>
<proteinExistence type="predicted"/>
<comment type="caution">
    <text evidence="1">The sequence shown here is derived from an EMBL/GenBank/DDBJ whole genome shotgun (WGS) entry which is preliminary data.</text>
</comment>
<evidence type="ECO:0008006" key="3">
    <source>
        <dbReference type="Google" id="ProtNLM"/>
    </source>
</evidence>
<name>A0ABP7M5C2_9GAMM</name>
<evidence type="ECO:0000313" key="1">
    <source>
        <dbReference type="EMBL" id="GAA3912353.1"/>
    </source>
</evidence>
<keyword evidence="2" id="KW-1185">Reference proteome</keyword>
<evidence type="ECO:0000313" key="2">
    <source>
        <dbReference type="Proteomes" id="UP001501565"/>
    </source>
</evidence>
<reference evidence="2" key="1">
    <citation type="journal article" date="2019" name="Int. J. Syst. Evol. Microbiol.">
        <title>The Global Catalogue of Microorganisms (GCM) 10K type strain sequencing project: providing services to taxonomists for standard genome sequencing and annotation.</title>
        <authorList>
            <consortium name="The Broad Institute Genomics Platform"/>
            <consortium name="The Broad Institute Genome Sequencing Center for Infectious Disease"/>
            <person name="Wu L."/>
            <person name="Ma J."/>
        </authorList>
    </citation>
    <scope>NUCLEOTIDE SEQUENCE [LARGE SCALE GENOMIC DNA]</scope>
    <source>
        <strain evidence="2">JCM 17551</strain>
    </source>
</reference>
<protein>
    <recommendedName>
        <fullName evidence="3">DUF2175 domain-containing protein</fullName>
    </recommendedName>
</protein>
<gene>
    <name evidence="1" type="ORF">GCM10022277_03860</name>
</gene>